<name>A0A518C3A2_9BACT</name>
<dbReference type="Proteomes" id="UP000318626">
    <property type="component" value="Chromosome"/>
</dbReference>
<organism evidence="1 2">
    <name type="scientific">Bremerella volcania</name>
    <dbReference type="NCBI Taxonomy" id="2527984"/>
    <lineage>
        <taxon>Bacteria</taxon>
        <taxon>Pseudomonadati</taxon>
        <taxon>Planctomycetota</taxon>
        <taxon>Planctomycetia</taxon>
        <taxon>Pirellulales</taxon>
        <taxon>Pirellulaceae</taxon>
        <taxon>Bremerella</taxon>
    </lineage>
</organism>
<sequence length="1768" mass="197064">MAPLLELYFTPAMTLRQVDSETVPQYVAALGIPVGESGDSFQQLCKVAWLAALQCHLAPPALTRATVLTPDQLGKRFPSVPDDEIRINGTSVNNSSGLRERLLLPKTLARTSTGRGLDYPQIVRLLSQNFNVVLSGFAEADEQSKDFVFFPMIPGLQLTAAEQSLLIDFHQHQPRSSEFEDQFDEVLESLLVRFEDAPGVTHPAKDRSELSYATLLFEQYFDRLVSLVNDAYHDAFVASGQESLTLGELLDGDFEVEEAQKIDFERIGAMLTNDFLSGLRIPDQFADLATTSATFEGHYVWSGQQFSITEFDPDDPVGAYEVALGRSATLPASWVNFGTVPPTTETINGQQMQQFMSNSVPTQIRSAAPINPIEKNPRRFAFTEAYQWDVAETHPAILKFSSGLQQELKRIRDNLKDSDATDVDQRIRLRLFADVASQNNQAGADPPDQELTDLRWITLIPMLIRQVVDTTAERTSGEDPPSPVKNLYELVGMSEDNRRRLTELLGNFQSDQAEVFVLYPTGAGESKNGFASDSLSSNVDANQCILLRTNLSTETAPSSVTFREAGAALLAREVADPDVASIGQERGFLRLVENACLVNGGGYYLYYEPSPGDDPLSELFEVLNTDQVQLQILVRFKKTSEDPAVRPYYNGVSGPIPDAPSGDATQYVYARLDRAKAAGPLEFHPVNEFDTRMPPGSVGFRVTRDRIATPTDSVGLDLSNEEVRHYLDNLFSRLAYQVTTPDTEEYRKFPLTLPLRAIDPNANSSDVQASGASTTEPWTWDGVLQVLTQPFTTPYAGIGGPPIHVSFGFCDVYGNQFPAATGSPSSIDLSLRYFDKLIHPRQWPGLRSRFDIEDGQFVVRLECNPYDVEVVDNQAEHRLTLEQRVEIWKRYQQIKLQLNDRRLQSQIELSLKGMTGDPAKILNECKGELVEFVDQVPLPDAPATPLPDVVIKLGKPDLSFPADFYSLDVTLVVFRNGDDSLFAKIKEPWDAAPYAFPSARKVQVPISLPGDEVKSNDQSMLAFATKFEALFASQGFHFALGVRDDGTPQSWILDKKRLVPELRQVSRTEEQTDLVFAPRPLTTKLEGRELNGIPAAMPLPGASDGDPLDKKFTEVEIDAESRRYLGTVESFLAPPTVRSILTVEDTTAGNKKFGRDSLQRIIDAKREISNGLPEQLIVGLYQNAPDPQTCAQTSARNAFRQRVLSTLNAIYGLDVILQFDAIPPVAMQSHREQGGIAWFGKIAEKQRSSVTLNYQNSKIRFQSPFEEQPPRLTVLIDQPSSDRRPPESRSLTFQFTHLEYDIKKGSTPCGVEASFQDSRWLTLINPISIDVAGGNQVDIPIPLRVYPDTPRLTSHAAELSLDRQDSDLTPTLQNARFWDYQLVYEARMEQQDTMRLTVDLNVAPSTLRAMAVSRDLLTELLLFHTSFPNPNQYFKALRTAGIDPAYRPKFLKRFVERTSAVAETLATMALAPSSAAVSRVGDRRLEYEIDDFTPGVPNSPDNRLARIRWKDIDELATLIGPFPSTDAEVTLEPHSTTARFLEPDPVETDGYRGRLVEVQGIDVLRFESSKPRSHMLRNLVLVPPSATPGDPKYAVRSDFVYKTGEVTLADPLIPHLLVTDPIPLSDPPTVRSLTEHLEKLFTSFFANTPDVIRPERLARLEMRYAFDASGRVDLGSSNPQPILEIPVSSAQRLLPPTEIKLDPDQRRDLIHMLVTELASWNDTHAPAQDGRLVFDLLLYASIVPADINRPLLHIKNIELPLSLIRSWE</sequence>
<proteinExistence type="predicted"/>
<protein>
    <submittedName>
        <fullName evidence="1">Uncharacterized protein</fullName>
    </submittedName>
</protein>
<dbReference type="RefSeq" id="WP_144970729.1">
    <property type="nucleotide sequence ID" value="NZ_CP036289.1"/>
</dbReference>
<evidence type="ECO:0000313" key="1">
    <source>
        <dbReference type="EMBL" id="QDU73693.1"/>
    </source>
</evidence>
<reference evidence="2" key="1">
    <citation type="submission" date="2019-02" db="EMBL/GenBank/DDBJ databases">
        <title>Deep-cultivation of Planctomycetes and their phenomic and genomic characterization uncovers novel biology.</title>
        <authorList>
            <person name="Wiegand S."/>
            <person name="Jogler M."/>
            <person name="Boedeker C."/>
            <person name="Pinto D."/>
            <person name="Vollmers J."/>
            <person name="Rivas-Marin E."/>
            <person name="Kohn T."/>
            <person name="Peeters S.H."/>
            <person name="Heuer A."/>
            <person name="Rast P."/>
            <person name="Oberbeckmann S."/>
            <person name="Bunk B."/>
            <person name="Jeske O."/>
            <person name="Meyerdierks A."/>
            <person name="Storesund J.E."/>
            <person name="Kallscheuer N."/>
            <person name="Luecker S."/>
            <person name="Lage O.M."/>
            <person name="Pohl T."/>
            <person name="Merkel B.J."/>
            <person name="Hornburger P."/>
            <person name="Mueller R.-W."/>
            <person name="Bruemmer F."/>
            <person name="Labrenz M."/>
            <person name="Spormann A.M."/>
            <person name="Op den Camp H."/>
            <person name="Overmann J."/>
            <person name="Amann R."/>
            <person name="Jetten M.S.M."/>
            <person name="Mascher T."/>
            <person name="Medema M.H."/>
            <person name="Devos D.P."/>
            <person name="Kaster A.-K."/>
            <person name="Ovreas L."/>
            <person name="Rohde M."/>
            <person name="Galperin M.Y."/>
            <person name="Jogler C."/>
        </authorList>
    </citation>
    <scope>NUCLEOTIDE SEQUENCE [LARGE SCALE GENOMIC DNA]</scope>
    <source>
        <strain evidence="2">Pan97</strain>
    </source>
</reference>
<accession>A0A518C3A2</accession>
<dbReference type="EMBL" id="CP036289">
    <property type="protein sequence ID" value="QDU73693.1"/>
    <property type="molecule type" value="Genomic_DNA"/>
</dbReference>
<evidence type="ECO:0000313" key="2">
    <source>
        <dbReference type="Proteomes" id="UP000318626"/>
    </source>
</evidence>
<gene>
    <name evidence="1" type="ORF">Pan97_06910</name>
</gene>
<dbReference type="OrthoDB" id="8248741at2"/>
<keyword evidence="2" id="KW-1185">Reference proteome</keyword>
<dbReference type="KEGG" id="bvo:Pan97_06910"/>